<dbReference type="EMBL" id="CP014782">
    <property type="protein sequence ID" value="AQS39888.1"/>
    <property type="molecule type" value="Genomic_DNA"/>
</dbReference>
<dbReference type="PIRSF" id="PIRSF001439">
    <property type="entry name" value="CryM"/>
    <property type="match status" value="1"/>
</dbReference>
<dbReference type="Pfam" id="PF02423">
    <property type="entry name" value="OCD_Mu_crystall"/>
    <property type="match status" value="1"/>
</dbReference>
<name>A0A1S6HWV4_9GAMM</name>
<dbReference type="InterPro" id="IPR023866">
    <property type="entry name" value="SbnB"/>
</dbReference>
<dbReference type="STRING" id="225848.Sps_04806"/>
<protein>
    <submittedName>
        <fullName evidence="1">2,3-diaminopropionate biosynthesis protein SbnB</fullName>
        <ecNumber evidence="1">4.3.1.12</ecNumber>
    </submittedName>
</protein>
<dbReference type="GO" id="GO:0019290">
    <property type="term" value="P:siderophore biosynthetic process"/>
    <property type="evidence" value="ECO:0007669"/>
    <property type="project" value="InterPro"/>
</dbReference>
<dbReference type="KEGG" id="spsw:Sps_04806"/>
<dbReference type="PANTHER" id="PTHR13812:SF19">
    <property type="entry name" value="KETIMINE REDUCTASE MU-CRYSTALLIN"/>
    <property type="match status" value="1"/>
</dbReference>
<dbReference type="GO" id="GO:0005737">
    <property type="term" value="C:cytoplasm"/>
    <property type="evidence" value="ECO:0007669"/>
    <property type="project" value="TreeGrafter"/>
</dbReference>
<keyword evidence="1" id="KW-0456">Lyase</keyword>
<dbReference type="NCBIfam" id="TIGR03944">
    <property type="entry name" value="dehyd_SbnB_fam"/>
    <property type="match status" value="1"/>
</dbReference>
<dbReference type="InterPro" id="IPR023401">
    <property type="entry name" value="ODC_N"/>
</dbReference>
<dbReference type="Gene3D" id="3.30.1780.10">
    <property type="entry name" value="ornithine cyclodeaminase, domain 1"/>
    <property type="match status" value="1"/>
</dbReference>
<evidence type="ECO:0000313" key="2">
    <source>
        <dbReference type="Proteomes" id="UP000189545"/>
    </source>
</evidence>
<sequence length="337" mass="36983">MNMPPFSVIGSTVIEKWLSENSNTIIDLVAESYQLFAKEQTVCPDSYFLRYPSQPQNRIIALPASIESGSPVSGIKWIASFPENLNNGLDRASAVLVLNDRQTGYPMACLEGSQISASRTAASAVLGAKYLHKTPGKIERLAIVGSGLIAQTTVNLFKRLDWDISELIVIDLNPKRAEQFCAQFPDIQSQISNDIESIKQADMVLFTTSAITPHVEKMDLLAHNPTILHMSLRDISAEIILKSQNVADNVDHAVKANTSLHLAEIHSGDRQFMAGDIVQLMNGEFTADFSVPRIYAPFGMGILDIMIGYQILKDSDANQVTKLNDFFPTPLSSKAVS</sequence>
<dbReference type="Gene3D" id="3.40.50.720">
    <property type="entry name" value="NAD(P)-binding Rossmann-like Domain"/>
    <property type="match status" value="1"/>
</dbReference>
<reference evidence="1 2" key="1">
    <citation type="submission" date="2016-03" db="EMBL/GenBank/DDBJ databases">
        <title>Complete genome sequence of Shewanella psychrophila WP2, a deep sea bacterium isolated from west Pacific sediment.</title>
        <authorList>
            <person name="Xu G."/>
            <person name="Jian H."/>
        </authorList>
    </citation>
    <scope>NUCLEOTIDE SEQUENCE [LARGE SCALE GENOMIC DNA]</scope>
    <source>
        <strain evidence="1 2">WP2</strain>
    </source>
</reference>
<dbReference type="AlphaFoldDB" id="A0A1S6HWV4"/>
<evidence type="ECO:0000313" key="1">
    <source>
        <dbReference type="EMBL" id="AQS39888.1"/>
    </source>
</evidence>
<dbReference type="PANTHER" id="PTHR13812">
    <property type="entry name" value="KETIMINE REDUCTASE MU-CRYSTALLIN"/>
    <property type="match status" value="1"/>
</dbReference>
<dbReference type="EC" id="4.3.1.12" evidence="1"/>
<dbReference type="GO" id="GO:0016639">
    <property type="term" value="F:oxidoreductase activity, acting on the CH-NH2 group of donors, NAD or NADP as acceptor"/>
    <property type="evidence" value="ECO:0007669"/>
    <property type="project" value="InterPro"/>
</dbReference>
<organism evidence="1 2">
    <name type="scientific">Shewanella psychrophila</name>
    <dbReference type="NCBI Taxonomy" id="225848"/>
    <lineage>
        <taxon>Bacteria</taxon>
        <taxon>Pseudomonadati</taxon>
        <taxon>Pseudomonadota</taxon>
        <taxon>Gammaproteobacteria</taxon>
        <taxon>Alteromonadales</taxon>
        <taxon>Shewanellaceae</taxon>
        <taxon>Shewanella</taxon>
    </lineage>
</organism>
<dbReference type="InterPro" id="IPR036291">
    <property type="entry name" value="NAD(P)-bd_dom_sf"/>
</dbReference>
<keyword evidence="2" id="KW-1185">Reference proteome</keyword>
<proteinExistence type="predicted"/>
<dbReference type="Proteomes" id="UP000189545">
    <property type="component" value="Chromosome"/>
</dbReference>
<dbReference type="GO" id="GO:0008473">
    <property type="term" value="F:ornithine cyclodeaminase activity"/>
    <property type="evidence" value="ECO:0007669"/>
    <property type="project" value="UniProtKB-EC"/>
</dbReference>
<gene>
    <name evidence="1" type="ORF">Sps_04806</name>
</gene>
<dbReference type="SUPFAM" id="SSF51735">
    <property type="entry name" value="NAD(P)-binding Rossmann-fold domains"/>
    <property type="match status" value="1"/>
</dbReference>
<accession>A0A1S6HWV4</accession>
<dbReference type="InterPro" id="IPR003462">
    <property type="entry name" value="ODC_Mu_crystall"/>
</dbReference>